<evidence type="ECO:0000313" key="3">
    <source>
        <dbReference type="Proteomes" id="UP001310387"/>
    </source>
</evidence>
<accession>A0ABU7Z5P7</accession>
<dbReference type="Proteomes" id="UP001310387">
    <property type="component" value="Unassembled WGS sequence"/>
</dbReference>
<feature type="transmembrane region" description="Helical" evidence="1">
    <location>
        <begin position="48"/>
        <end position="74"/>
    </location>
</feature>
<feature type="transmembrane region" description="Helical" evidence="1">
    <location>
        <begin position="122"/>
        <end position="145"/>
    </location>
</feature>
<protein>
    <submittedName>
        <fullName evidence="2">Uncharacterized protein</fullName>
    </submittedName>
</protein>
<proteinExistence type="predicted"/>
<keyword evidence="1" id="KW-0812">Transmembrane</keyword>
<reference evidence="2" key="1">
    <citation type="journal article" date="2024" name="Antonie Van Leeuwenhoek">
        <title>Isoptericola haloaureus sp. nov., a dimorphic actinobacterium isolated from mangrove sediments of southeast India, implicating biosaline agricultural significance through nitrogen fixation and salt tolerance genes.</title>
        <authorList>
            <person name="Prathaban M."/>
            <person name="Prathiviraj R."/>
            <person name="Ravichandran M."/>
            <person name="Natarajan S.D."/>
            <person name="Sobanaa M."/>
            <person name="Hari Krishna Kumar S."/>
            <person name="Chandrasekar V."/>
            <person name="Selvin J."/>
        </authorList>
    </citation>
    <scope>NUCLEOTIDE SEQUENCE</scope>
    <source>
        <strain evidence="2">MP1014</strain>
    </source>
</reference>
<dbReference type="RefSeq" id="WP_332901487.1">
    <property type="nucleotide sequence ID" value="NZ_JBAGLP010000116.1"/>
</dbReference>
<reference evidence="2" key="2">
    <citation type="submission" date="2024-02" db="EMBL/GenBank/DDBJ databases">
        <authorList>
            <person name="Prathaban M."/>
            <person name="Mythili R."/>
            <person name="Sharmila Devi N."/>
            <person name="Sobanaa M."/>
            <person name="Prathiviraj R."/>
            <person name="Selvin J."/>
        </authorList>
    </citation>
    <scope>NUCLEOTIDE SEQUENCE</scope>
    <source>
        <strain evidence="2">MP1014</strain>
    </source>
</reference>
<name>A0ABU7Z5P7_9MICO</name>
<sequence>MRPLLGWTLAGAVGPAVGYALLIVITTVTQDLTDLPTRLDALPMALGALFYLAALSAMPGAVAGILTGVVDAVLRARVARVERSERRRPALSSATVIWLLGTGYVLLLMAITPSTWSPWPAVLTNIAVAAAIGLAPAAVAFALYLRLPHQAPEATSAER</sequence>
<gene>
    <name evidence="2" type="ORF">V5O49_06285</name>
</gene>
<dbReference type="EMBL" id="JBAGLP010000116">
    <property type="protein sequence ID" value="MEG3614729.1"/>
    <property type="molecule type" value="Genomic_DNA"/>
</dbReference>
<keyword evidence="1" id="KW-1133">Transmembrane helix</keyword>
<feature type="transmembrane region" description="Helical" evidence="1">
    <location>
        <begin position="7"/>
        <end position="28"/>
    </location>
</feature>
<evidence type="ECO:0000256" key="1">
    <source>
        <dbReference type="SAM" id="Phobius"/>
    </source>
</evidence>
<feature type="transmembrane region" description="Helical" evidence="1">
    <location>
        <begin position="95"/>
        <end position="116"/>
    </location>
</feature>
<keyword evidence="3" id="KW-1185">Reference proteome</keyword>
<organism evidence="2 3">
    <name type="scientific">Isoptericola haloaureus</name>
    <dbReference type="NCBI Taxonomy" id="1542902"/>
    <lineage>
        <taxon>Bacteria</taxon>
        <taxon>Bacillati</taxon>
        <taxon>Actinomycetota</taxon>
        <taxon>Actinomycetes</taxon>
        <taxon>Micrococcales</taxon>
        <taxon>Promicromonosporaceae</taxon>
        <taxon>Isoptericola</taxon>
    </lineage>
</organism>
<comment type="caution">
    <text evidence="2">The sequence shown here is derived from an EMBL/GenBank/DDBJ whole genome shotgun (WGS) entry which is preliminary data.</text>
</comment>
<keyword evidence="1" id="KW-0472">Membrane</keyword>
<evidence type="ECO:0000313" key="2">
    <source>
        <dbReference type="EMBL" id="MEG3614729.1"/>
    </source>
</evidence>